<dbReference type="InterPro" id="IPR018062">
    <property type="entry name" value="HTH_AraC-typ_CS"/>
</dbReference>
<dbReference type="PRINTS" id="PR00032">
    <property type="entry name" value="HTHARAC"/>
</dbReference>
<dbReference type="eggNOG" id="COG2207">
    <property type="taxonomic scope" value="Bacteria"/>
</dbReference>
<dbReference type="PATRIC" id="fig|1048834.4.peg.2423"/>
<sequence>MKNARSAWADGLAMGVNGFVSRGSRASREPEAWLLGAGFAEHDTPFVQTVHQGLDCYLFRLQLDGHAVVTTSGASMVVSAGDLLLFPAGEPYELRIEPDEGERPGEHLSTDLYLFCNGPWVDEWWNHRPRKRHLRLALHENCVYLWRQLIEEYRRPGKPDQELCDYLLRSLCLTFDKYGYDPKRATPVPIAAERIRAYIERHAAEDLSLSDVANAVGLSVSRVVHIFKEAYGQTVVQYLQNVRLQMACDRMRFSNLNLEEIADRCGFHSYSYFYRVFRQKYGISPREFRQRAT</sequence>
<dbReference type="Pfam" id="PF14525">
    <property type="entry name" value="AraC_binding_2"/>
    <property type="match status" value="1"/>
</dbReference>
<reference evidence="6" key="2">
    <citation type="submission" date="2011-06" db="EMBL/GenBank/DDBJ databases">
        <title>The complete genome sequence of Alicyclobacillus acidocaldarius sp. Tc-4-1.</title>
        <authorList>
            <person name="Chen Y."/>
            <person name="He Y."/>
            <person name="Dong Z."/>
            <person name="Hu S."/>
        </authorList>
    </citation>
    <scope>NUCLEOTIDE SEQUENCE [LARGE SCALE GENOMIC DNA]</scope>
    <source>
        <strain evidence="6">Tc-4-1</strain>
    </source>
</reference>
<dbReference type="InterPro" id="IPR020449">
    <property type="entry name" value="Tscrpt_reg_AraC-type_HTH"/>
</dbReference>
<dbReference type="InterPro" id="IPR035418">
    <property type="entry name" value="AraC-bd_2"/>
</dbReference>
<evidence type="ECO:0000256" key="2">
    <source>
        <dbReference type="ARBA" id="ARBA00023125"/>
    </source>
</evidence>
<dbReference type="SUPFAM" id="SSF46689">
    <property type="entry name" value="Homeodomain-like"/>
    <property type="match status" value="2"/>
</dbReference>
<dbReference type="PROSITE" id="PS01124">
    <property type="entry name" value="HTH_ARAC_FAMILY_2"/>
    <property type="match status" value="1"/>
</dbReference>
<dbReference type="InterPro" id="IPR037923">
    <property type="entry name" value="HTH-like"/>
</dbReference>
<dbReference type="InterPro" id="IPR009057">
    <property type="entry name" value="Homeodomain-like_sf"/>
</dbReference>
<gene>
    <name evidence="5" type="primary">araC</name>
    <name evidence="5" type="ordered locus">TC41_2565</name>
</gene>
<feature type="domain" description="HTH araC/xylS-type" evidence="4">
    <location>
        <begin position="193"/>
        <end position="291"/>
    </location>
</feature>
<evidence type="ECO:0000259" key="4">
    <source>
        <dbReference type="PROSITE" id="PS01124"/>
    </source>
</evidence>
<name>F8IHI7_ALIAT</name>
<keyword evidence="2" id="KW-0238">DNA-binding</keyword>
<protein>
    <submittedName>
        <fullName evidence="5">Transcriptional regulator, AraC family</fullName>
    </submittedName>
</protein>
<dbReference type="eggNOG" id="COG1917">
    <property type="taxonomic scope" value="Bacteria"/>
</dbReference>
<dbReference type="SUPFAM" id="SSF51215">
    <property type="entry name" value="Regulatory protein AraC"/>
    <property type="match status" value="1"/>
</dbReference>
<organism evidence="5 6">
    <name type="scientific">Alicyclobacillus acidocaldarius (strain Tc-4-1)</name>
    <name type="common">Bacillus acidocaldarius</name>
    <dbReference type="NCBI Taxonomy" id="1048834"/>
    <lineage>
        <taxon>Bacteria</taxon>
        <taxon>Bacillati</taxon>
        <taxon>Bacillota</taxon>
        <taxon>Bacilli</taxon>
        <taxon>Bacillales</taxon>
        <taxon>Alicyclobacillaceae</taxon>
        <taxon>Alicyclobacillus</taxon>
    </lineage>
</organism>
<keyword evidence="3" id="KW-0804">Transcription</keyword>
<dbReference type="Proteomes" id="UP000000292">
    <property type="component" value="Chromosome"/>
</dbReference>
<evidence type="ECO:0000256" key="3">
    <source>
        <dbReference type="ARBA" id="ARBA00023163"/>
    </source>
</evidence>
<dbReference type="GO" id="GO:0043565">
    <property type="term" value="F:sequence-specific DNA binding"/>
    <property type="evidence" value="ECO:0007669"/>
    <property type="project" value="InterPro"/>
</dbReference>
<dbReference type="PROSITE" id="PS00041">
    <property type="entry name" value="HTH_ARAC_FAMILY_1"/>
    <property type="match status" value="1"/>
</dbReference>
<evidence type="ECO:0000313" key="5">
    <source>
        <dbReference type="EMBL" id="AEJ44460.1"/>
    </source>
</evidence>
<keyword evidence="1" id="KW-0805">Transcription regulation</keyword>
<dbReference type="STRING" id="1048834.TC41_2565"/>
<dbReference type="KEGG" id="aad:TC41_2565"/>
<dbReference type="Gene3D" id="1.10.10.60">
    <property type="entry name" value="Homeodomain-like"/>
    <property type="match status" value="2"/>
</dbReference>
<dbReference type="Gene3D" id="2.60.120.280">
    <property type="entry name" value="Regulatory protein AraC"/>
    <property type="match status" value="1"/>
</dbReference>
<dbReference type="EMBL" id="CP002902">
    <property type="protein sequence ID" value="AEJ44460.1"/>
    <property type="molecule type" value="Genomic_DNA"/>
</dbReference>
<dbReference type="InterPro" id="IPR018060">
    <property type="entry name" value="HTH_AraC"/>
</dbReference>
<dbReference type="SMART" id="SM00342">
    <property type="entry name" value="HTH_ARAC"/>
    <property type="match status" value="1"/>
</dbReference>
<dbReference type="AlphaFoldDB" id="F8IHI7"/>
<evidence type="ECO:0000256" key="1">
    <source>
        <dbReference type="ARBA" id="ARBA00023015"/>
    </source>
</evidence>
<dbReference type="PANTHER" id="PTHR43280">
    <property type="entry name" value="ARAC-FAMILY TRANSCRIPTIONAL REGULATOR"/>
    <property type="match status" value="1"/>
</dbReference>
<dbReference type="Pfam" id="PF12833">
    <property type="entry name" value="HTH_18"/>
    <property type="match status" value="1"/>
</dbReference>
<dbReference type="PANTHER" id="PTHR43280:SF2">
    <property type="entry name" value="HTH-TYPE TRANSCRIPTIONAL REGULATOR EXSA"/>
    <property type="match status" value="1"/>
</dbReference>
<proteinExistence type="predicted"/>
<reference evidence="5 6" key="1">
    <citation type="journal article" date="2011" name="J. Bacteriol.">
        <title>Complete Genome Sequence of Alicyclobacillus acidocaldarius Strain Tc-4-1.</title>
        <authorList>
            <person name="Chen Y."/>
            <person name="He Y."/>
            <person name="Zhang B."/>
            <person name="Yang J."/>
            <person name="Li W."/>
            <person name="Dong Z."/>
            <person name="Hu S."/>
        </authorList>
    </citation>
    <scope>NUCLEOTIDE SEQUENCE [LARGE SCALE GENOMIC DNA]</scope>
    <source>
        <strain evidence="5 6">Tc-4-1</strain>
    </source>
</reference>
<dbReference type="HOGENOM" id="CLU_000445_88_6_9"/>
<evidence type="ECO:0000313" key="6">
    <source>
        <dbReference type="Proteomes" id="UP000000292"/>
    </source>
</evidence>
<dbReference type="GO" id="GO:0003700">
    <property type="term" value="F:DNA-binding transcription factor activity"/>
    <property type="evidence" value="ECO:0007669"/>
    <property type="project" value="InterPro"/>
</dbReference>
<accession>F8IHI7</accession>